<evidence type="ECO:0000313" key="2">
    <source>
        <dbReference type="EMBL" id="WJW67182.1"/>
    </source>
</evidence>
<gene>
    <name evidence="1" type="ORF">HXX08_05450</name>
    <name evidence="2" type="ORF">OZ401_000438</name>
</gene>
<dbReference type="EMBL" id="CP128399">
    <property type="protein sequence ID" value="WJW67182.1"/>
    <property type="molecule type" value="Genomic_DNA"/>
</dbReference>
<proteinExistence type="predicted"/>
<dbReference type="EMBL" id="JACATZ010000001">
    <property type="protein sequence ID" value="NWJ45307.1"/>
    <property type="molecule type" value="Genomic_DNA"/>
</dbReference>
<sequence>MTQAEQEQVNSEYYHVIFAGLKGGGRYLTGLREYIGSKGFVISSLTTRAGLKSGEKRLSTHYHNLAKELISRAKGRTIRVYAHSLGSIEVLDLMKALSESADMPNKALEIIFISPPGMGFRGFRGVGKVGLRLGKVIKNIGLYDQYHLYPLSTSNDEQAIEQRKYLLKVMLPNIIPDSSERNKITSELEAIDTALEGNQSGLANSEEVEKQYLKRRHILLKGLLEKIFAGQHITEEQHRESLLIHHELKNDLASRLSYSFIAFAFGFKTLTTLYRGIDSKIVEAVKYCQQQIIEVKIGIAILGKDELVKENDFENFNRLSSWNNIPIFKHFFSDVEHGSVAHRWPVIDALEAIKLAN</sequence>
<name>A0A8T7LWR0_9CHLR</name>
<dbReference type="Proteomes" id="UP000521676">
    <property type="component" value="Unassembled WGS sequence"/>
</dbReference>
<evidence type="ECO:0000313" key="4">
    <source>
        <dbReference type="Proteomes" id="UP001431572"/>
    </source>
</evidence>
<dbReference type="Proteomes" id="UP001431572">
    <property type="component" value="Chromosome 1"/>
</dbReference>
<dbReference type="RefSeq" id="WP_341469080.1">
    <property type="nucleotide sequence ID" value="NZ_CP128399.1"/>
</dbReference>
<accession>A0A8T7LWR0</accession>
<protein>
    <submittedName>
        <fullName evidence="1">Uncharacterized protein</fullName>
    </submittedName>
</protein>
<evidence type="ECO:0000313" key="1">
    <source>
        <dbReference type="EMBL" id="NWJ45307.1"/>
    </source>
</evidence>
<keyword evidence="4" id="KW-1185">Reference proteome</keyword>
<reference evidence="2" key="2">
    <citation type="journal article" date="2024" name="Nature">
        <title>Anoxygenic phototroph of the Chloroflexota uses a type I reaction centre.</title>
        <authorList>
            <person name="Tsuji J.M."/>
            <person name="Shaw N.A."/>
            <person name="Nagashima S."/>
            <person name="Venkiteswaran J.J."/>
            <person name="Schiff S.L."/>
            <person name="Watanabe T."/>
            <person name="Fukui M."/>
            <person name="Hanada S."/>
            <person name="Tank M."/>
            <person name="Neufeld J.D."/>
        </authorList>
    </citation>
    <scope>NUCLEOTIDE SEQUENCE</scope>
    <source>
        <strain evidence="2">L227-S17</strain>
    </source>
</reference>
<dbReference type="AlphaFoldDB" id="A0A8T7LWR0"/>
<evidence type="ECO:0000313" key="3">
    <source>
        <dbReference type="Proteomes" id="UP000521676"/>
    </source>
</evidence>
<organism evidence="1 3">
    <name type="scientific">Candidatus Chlorohelix allophototropha</name>
    <dbReference type="NCBI Taxonomy" id="3003348"/>
    <lineage>
        <taxon>Bacteria</taxon>
        <taxon>Bacillati</taxon>
        <taxon>Chloroflexota</taxon>
        <taxon>Chloroflexia</taxon>
        <taxon>Candidatus Chloroheliales</taxon>
        <taxon>Candidatus Chloroheliaceae</taxon>
        <taxon>Candidatus Chlorohelix</taxon>
    </lineage>
</organism>
<reference evidence="1 3" key="1">
    <citation type="submission" date="2020-06" db="EMBL/GenBank/DDBJ databases">
        <title>Anoxygenic phototrophic Chloroflexota member uses a Type I reaction center.</title>
        <authorList>
            <person name="Tsuji J.M."/>
            <person name="Shaw N.A."/>
            <person name="Nagashima S."/>
            <person name="Venkiteswaran J."/>
            <person name="Schiff S.L."/>
            <person name="Hanada S."/>
            <person name="Tank M."/>
            <person name="Neufeld J.D."/>
        </authorList>
    </citation>
    <scope>NUCLEOTIDE SEQUENCE [LARGE SCALE GENOMIC DNA]</scope>
    <source>
        <strain evidence="1">L227-S17</strain>
    </source>
</reference>